<organism evidence="2 3">
    <name type="scientific">Paenibacillus amylolyticus</name>
    <dbReference type="NCBI Taxonomy" id="1451"/>
    <lineage>
        <taxon>Bacteria</taxon>
        <taxon>Bacillati</taxon>
        <taxon>Bacillota</taxon>
        <taxon>Bacilli</taxon>
        <taxon>Bacillales</taxon>
        <taxon>Paenibacillaceae</taxon>
        <taxon>Paenibacillus</taxon>
    </lineage>
</organism>
<dbReference type="GeneID" id="93480066"/>
<feature type="signal peptide" evidence="1">
    <location>
        <begin position="1"/>
        <end position="25"/>
    </location>
</feature>
<dbReference type="AlphaFoldDB" id="A0ABD8B2Y5"/>
<keyword evidence="2" id="KW-0614">Plasmid</keyword>
<reference evidence="2 3" key="1">
    <citation type="submission" date="2024-02" db="EMBL/GenBank/DDBJ databases">
        <title>Complete sequences of two Paenibacillus sp. strains and one Lysinibacillus strain isolated from the environment on STAA medium highlight biotechnological potential.</title>
        <authorList>
            <person name="Attere S.A."/>
            <person name="Piche L.C."/>
            <person name="Intertaglia L."/>
            <person name="Lami R."/>
            <person name="Charette S.J."/>
            <person name="Vincent A.T."/>
        </authorList>
    </citation>
    <scope>NUCLEOTIDE SEQUENCE [LARGE SCALE GENOMIC DNA]</scope>
    <source>
        <strain evidence="2 3">Y5S-7</strain>
        <plasmid evidence="2 3">pY5S7-1</plasmid>
    </source>
</reference>
<evidence type="ECO:0000313" key="2">
    <source>
        <dbReference type="EMBL" id="WWP23886.1"/>
    </source>
</evidence>
<proteinExistence type="predicted"/>
<keyword evidence="1" id="KW-0732">Signal</keyword>
<dbReference type="Proteomes" id="UP001364764">
    <property type="component" value="Plasmid pY5S7-1"/>
</dbReference>
<gene>
    <name evidence="2" type="ORF">V6668_31335</name>
</gene>
<evidence type="ECO:0000256" key="1">
    <source>
        <dbReference type="SAM" id="SignalP"/>
    </source>
</evidence>
<name>A0ABD8B2Y5_PAEAM</name>
<geneLocation type="plasmid" evidence="2 3">
    <name>pY5S7-1</name>
</geneLocation>
<dbReference type="RefSeq" id="WP_338709066.1">
    <property type="nucleotide sequence ID" value="NZ_CP145893.1"/>
</dbReference>
<accession>A0ABD8B2Y5</accession>
<dbReference type="EMBL" id="CP145893">
    <property type="protein sequence ID" value="WWP23886.1"/>
    <property type="molecule type" value="Genomic_DNA"/>
</dbReference>
<evidence type="ECO:0000313" key="3">
    <source>
        <dbReference type="Proteomes" id="UP001364764"/>
    </source>
</evidence>
<feature type="chain" id="PRO_5044746194" evidence="1">
    <location>
        <begin position="26"/>
        <end position="273"/>
    </location>
</feature>
<protein>
    <submittedName>
        <fullName evidence="2">Uncharacterized protein</fullName>
    </submittedName>
</protein>
<sequence>MKNRKKIFSSLLATMMLFCSVSAAAASPNEEVFPNDSTVPEGFKVIKEYDTTDESNKVDMQVAGRSFNPENEINTNNFSTSQSINSTEEVDYDILTNETYIYRDLQNIETGEVLTQFKTDMVVEADPFHWTGGNKNSDNTVKLTITLYYHSQTKNRFIYNGLDKAYYRYDKGTNWNINNAIPSGTNSCQLTQIGPGIDTKAKKQISNCSQNGGAIDFGKTFLATAPSSWIDVQDGGLASEVGIKVQAGFLNQSNNNKVFNYGWDLKIRGQSPI</sequence>